<name>W4LN35_ENTF1</name>
<dbReference type="PROSITE" id="PS51257">
    <property type="entry name" value="PROKAR_LIPOPROTEIN"/>
    <property type="match status" value="1"/>
</dbReference>
<comment type="caution">
    <text evidence="1">The sequence shown here is derived from an EMBL/GenBank/DDBJ whole genome shotgun (WGS) entry which is preliminary data.</text>
</comment>
<protein>
    <recommendedName>
        <fullName evidence="3">SMP-30/Gluconolactonase/LRE-like region domain-containing protein</fullName>
    </recommendedName>
</protein>
<organism evidence="1 2">
    <name type="scientific">Entotheonella factor</name>
    <dbReference type="NCBI Taxonomy" id="1429438"/>
    <lineage>
        <taxon>Bacteria</taxon>
        <taxon>Pseudomonadati</taxon>
        <taxon>Nitrospinota/Tectimicrobiota group</taxon>
        <taxon>Candidatus Tectimicrobiota</taxon>
        <taxon>Candidatus Entotheonellia</taxon>
        <taxon>Candidatus Entotheonellales</taxon>
        <taxon>Candidatus Entotheonellaceae</taxon>
        <taxon>Candidatus Entotheonella</taxon>
    </lineage>
</organism>
<dbReference type="EMBL" id="AZHW01000465">
    <property type="protein sequence ID" value="ETW99284.1"/>
    <property type="molecule type" value="Genomic_DNA"/>
</dbReference>
<evidence type="ECO:0000313" key="1">
    <source>
        <dbReference type="EMBL" id="ETW99284.1"/>
    </source>
</evidence>
<dbReference type="SUPFAM" id="SSF63829">
    <property type="entry name" value="Calcium-dependent phosphotriesterase"/>
    <property type="match status" value="1"/>
</dbReference>
<accession>W4LN35</accession>
<gene>
    <name evidence="1" type="ORF">ETSY1_15580</name>
</gene>
<evidence type="ECO:0008006" key="3">
    <source>
        <dbReference type="Google" id="ProtNLM"/>
    </source>
</evidence>
<proteinExistence type="predicted"/>
<keyword evidence="2" id="KW-1185">Reference proteome</keyword>
<dbReference type="HOGENOM" id="CLU_679136_0_0_7"/>
<dbReference type="AlphaFoldDB" id="W4LN35"/>
<reference evidence="1 2" key="1">
    <citation type="journal article" date="2014" name="Nature">
        <title>An environmental bacterial taxon with a large and distinct metabolic repertoire.</title>
        <authorList>
            <person name="Wilson M.C."/>
            <person name="Mori T."/>
            <person name="Ruckert C."/>
            <person name="Uria A.R."/>
            <person name="Helf M.J."/>
            <person name="Takada K."/>
            <person name="Gernert C."/>
            <person name="Steffens U.A."/>
            <person name="Heycke N."/>
            <person name="Schmitt S."/>
            <person name="Rinke C."/>
            <person name="Helfrich E.J."/>
            <person name="Brachmann A.O."/>
            <person name="Gurgui C."/>
            <person name="Wakimoto T."/>
            <person name="Kracht M."/>
            <person name="Crusemann M."/>
            <person name="Hentschel U."/>
            <person name="Abe I."/>
            <person name="Matsunaga S."/>
            <person name="Kalinowski J."/>
            <person name="Takeyama H."/>
            <person name="Piel J."/>
        </authorList>
    </citation>
    <scope>NUCLEOTIDE SEQUENCE [LARGE SCALE GENOMIC DNA]</scope>
    <source>
        <strain evidence="2">TSY1</strain>
    </source>
</reference>
<dbReference type="Proteomes" id="UP000019141">
    <property type="component" value="Unassembled WGS sequence"/>
</dbReference>
<sequence length="405" mass="41757">MQVNRLRGLFVFMVGIFLACAGLAYGQMHPGVHPVPAVIVQVLKAFDNPEGAIFSADGKFVFVSNAAELGADRADGFGWEEGAGYISKLEVQPSGTLTMVNDKLITGLTAPLGMGVLPVSTGKFPAGSIFVCVGSAPLRDNNGQVVKDPKRLQTKLLVFNVDGQILGEIKTGVGSTFEEVTGSPITLINALGFDKSGNVYIADTAFGGDQFDPPVPPKGGLWMIPVDALDALADNQAPTAKVQFIPVPGNPDGVEVSPSDGKIYVNTVGPVAGAPDPAGGGIYGVTMAEFDGGQLPSGALVDSQLGALDGLDFTAGGTMLNTQIKGDVPPRIYVNCPGKPATTLELQPAGAMADLTGPADVAVKQLDDGSHLVVIPELYARDTTPGDDEITVVILPPNFDAACQG</sequence>
<evidence type="ECO:0000313" key="2">
    <source>
        <dbReference type="Proteomes" id="UP000019141"/>
    </source>
</evidence>